<keyword evidence="6" id="KW-1185">Reference proteome</keyword>
<evidence type="ECO:0000313" key="5">
    <source>
        <dbReference type="EMBL" id="KAF6160414.1"/>
    </source>
</evidence>
<name>A0A7J7N035_9MAGN</name>
<evidence type="ECO:0000256" key="1">
    <source>
        <dbReference type="ARBA" id="ARBA00011073"/>
    </source>
</evidence>
<dbReference type="InterPro" id="IPR036852">
    <property type="entry name" value="Peptidase_S8/S53_dom_sf"/>
</dbReference>
<comment type="caution">
    <text evidence="5">The sequence shown here is derived from an EMBL/GenBank/DDBJ whole genome shotgun (WGS) entry which is preliminary data.</text>
</comment>
<comment type="similarity">
    <text evidence="1">Belongs to the peptidase S8 family.</text>
</comment>
<dbReference type="InterPro" id="IPR041469">
    <property type="entry name" value="Subtilisin-like_FN3"/>
</dbReference>
<dbReference type="SUPFAM" id="SSF52743">
    <property type="entry name" value="Subtilisin-like"/>
    <property type="match status" value="2"/>
</dbReference>
<dbReference type="PANTHER" id="PTHR10795">
    <property type="entry name" value="PROPROTEIN CONVERTASE SUBTILISIN/KEXIN"/>
    <property type="match status" value="1"/>
</dbReference>
<dbReference type="Proteomes" id="UP000541444">
    <property type="component" value="Unassembled WGS sequence"/>
</dbReference>
<dbReference type="GO" id="GO:0004252">
    <property type="term" value="F:serine-type endopeptidase activity"/>
    <property type="evidence" value="ECO:0007669"/>
    <property type="project" value="InterPro"/>
</dbReference>
<organism evidence="5 6">
    <name type="scientific">Kingdonia uniflora</name>
    <dbReference type="NCBI Taxonomy" id="39325"/>
    <lineage>
        <taxon>Eukaryota</taxon>
        <taxon>Viridiplantae</taxon>
        <taxon>Streptophyta</taxon>
        <taxon>Embryophyta</taxon>
        <taxon>Tracheophyta</taxon>
        <taxon>Spermatophyta</taxon>
        <taxon>Magnoliopsida</taxon>
        <taxon>Ranunculales</taxon>
        <taxon>Circaeasteraceae</taxon>
        <taxon>Kingdonia</taxon>
    </lineage>
</organism>
<sequence length="589" mass="64381">MLEHVLGSKIIGARYYNQYNLYNKSTEFKPPRDSLGYGTHTSSTTAGQTIEGANFYGIGTGTARGGGAPHARIAMYNVCWNYGCGTADILSAFDDAIADGVNILSVSLGDDQADPYWDDPMAIGDGTNSEIKKANGLATIMSDSAYPDFTLTNKSFSFVQYCVLKHCNFSNPVITVLPSEAWKDVMAPNVVFFSPRGPNTVTPDILKGKLGTLTSNYPSFSLSQLDGEKVSEYFTRTVTNVGLGNSNYNVTVDAPSSLEIVVEPTIISFSTVEEKKSFSVNVNGGVIAQQPKISAFVVWKDGVHVVRSPLVVFTVDPTYLSQDSSLYDENGFLRGQLRKSHLFTVTGGVLTDALLNYLHKKLKRFQMEGVVSVFPNTMLQLHTTRLWDFMGFSQNLDCKHKPLEDIIIGVIDTVCNKLIGTKYYNYFKQYGETDLKSPRDSQGHGTHAASIAAGRAVEGVSFYGLGEGPARGGAPHARIAMYKVPEVISPEKNEDAEFAHASGHVNPLKAQDPGLVYDASEKDYVDFLCKQGFNSTTVKVITGDASNCTTNGTENVWDLNYPFFSLSLLDDERVKGYFTRTVTNVLCHS</sequence>
<dbReference type="InterPro" id="IPR000209">
    <property type="entry name" value="Peptidase_S8/S53_dom"/>
</dbReference>
<feature type="domain" description="Subtilisin-like protease fibronectin type-III" evidence="4">
    <location>
        <begin position="216"/>
        <end position="312"/>
    </location>
</feature>
<dbReference type="OrthoDB" id="4803627at2759"/>
<dbReference type="Gene3D" id="3.40.50.200">
    <property type="entry name" value="Peptidase S8/S53 domain"/>
    <property type="match status" value="2"/>
</dbReference>
<proteinExistence type="inferred from homology"/>
<feature type="domain" description="Peptidase S8/S53" evidence="3">
    <location>
        <begin position="16"/>
        <end position="120"/>
    </location>
</feature>
<evidence type="ECO:0000259" key="4">
    <source>
        <dbReference type="Pfam" id="PF17766"/>
    </source>
</evidence>
<protein>
    <submittedName>
        <fullName evidence="5">Uncharacterized protein</fullName>
    </submittedName>
</protein>
<reference evidence="5 6" key="1">
    <citation type="journal article" date="2020" name="IScience">
        <title>Genome Sequencing of the Endangered Kingdonia uniflora (Circaeasteraceae, Ranunculales) Reveals Potential Mechanisms of Evolutionary Specialization.</title>
        <authorList>
            <person name="Sun Y."/>
            <person name="Deng T."/>
            <person name="Zhang A."/>
            <person name="Moore M.J."/>
            <person name="Landis J.B."/>
            <person name="Lin N."/>
            <person name="Zhang H."/>
            <person name="Zhang X."/>
            <person name="Huang J."/>
            <person name="Zhang X."/>
            <person name="Sun H."/>
            <person name="Wang H."/>
        </authorList>
    </citation>
    <scope>NUCLEOTIDE SEQUENCE [LARGE SCALE GENOMIC DNA]</scope>
    <source>
        <strain evidence="5">TB1705</strain>
        <tissue evidence="5">Leaf</tissue>
    </source>
</reference>
<dbReference type="GO" id="GO:0006508">
    <property type="term" value="P:proteolysis"/>
    <property type="evidence" value="ECO:0007669"/>
    <property type="project" value="InterPro"/>
</dbReference>
<dbReference type="Gene3D" id="2.60.40.2310">
    <property type="match status" value="2"/>
</dbReference>
<evidence type="ECO:0000259" key="3">
    <source>
        <dbReference type="Pfam" id="PF00082"/>
    </source>
</evidence>
<accession>A0A7J7N035</accession>
<evidence type="ECO:0000313" key="6">
    <source>
        <dbReference type="Proteomes" id="UP000541444"/>
    </source>
</evidence>
<feature type="domain" description="Peptidase S8/S53" evidence="3">
    <location>
        <begin position="406"/>
        <end position="484"/>
    </location>
</feature>
<dbReference type="InterPro" id="IPR045051">
    <property type="entry name" value="SBT"/>
</dbReference>
<evidence type="ECO:0000256" key="2">
    <source>
        <dbReference type="ARBA" id="ARBA00022729"/>
    </source>
</evidence>
<keyword evidence="2" id="KW-0732">Signal</keyword>
<dbReference type="EMBL" id="JACGCM010001165">
    <property type="protein sequence ID" value="KAF6160414.1"/>
    <property type="molecule type" value="Genomic_DNA"/>
</dbReference>
<gene>
    <name evidence="5" type="ORF">GIB67_019183</name>
</gene>
<dbReference type="AlphaFoldDB" id="A0A7J7N035"/>
<dbReference type="Pfam" id="PF17766">
    <property type="entry name" value="fn3_6"/>
    <property type="match status" value="1"/>
</dbReference>
<dbReference type="Pfam" id="PF00082">
    <property type="entry name" value="Peptidase_S8"/>
    <property type="match status" value="2"/>
</dbReference>